<keyword evidence="1" id="KW-0472">Membrane</keyword>
<protein>
    <submittedName>
        <fullName evidence="2">Uncharacterized protein</fullName>
    </submittedName>
</protein>
<reference evidence="2 3" key="1">
    <citation type="journal article" date="2019" name="Gut">
        <title>Antibiotics-induced monodominance of a novel gut bacterial order.</title>
        <authorList>
            <person name="Hildebrand F."/>
            <person name="Moitinho-Silva L."/>
            <person name="Blasche S."/>
            <person name="Jahn M.T."/>
            <person name="Gossmann T.I."/>
            <person name="Heuerta-Cepas J."/>
            <person name="Hercog R."/>
            <person name="Luetge M."/>
            <person name="Bahram M."/>
            <person name="Pryszlak A."/>
            <person name="Alves R.J."/>
            <person name="Waszak S.M."/>
            <person name="Zhu A."/>
            <person name="Ye L."/>
            <person name="Costea P.I."/>
            <person name="Aalvink S."/>
            <person name="Belzer C."/>
            <person name="Forslund S.K."/>
            <person name="Sunagawa S."/>
            <person name="Hentschel U."/>
            <person name="Merten C."/>
            <person name="Patil K.R."/>
            <person name="Benes V."/>
            <person name="Bork P."/>
        </authorList>
    </citation>
    <scope>NUCLEOTIDE SEQUENCE [LARGE SCALE GENOMIC DNA]</scope>
    <source>
        <strain evidence="2 3">HDS1380</strain>
    </source>
</reference>
<keyword evidence="1" id="KW-1133">Transmembrane helix</keyword>
<accession>A0A4Q2KHP3</accession>
<gene>
    <name evidence="2" type="ORF">ESZ91_00010</name>
</gene>
<dbReference type="OrthoDB" id="1890305at2"/>
<name>A0A4Q2KHP3_9FIRM</name>
<dbReference type="AlphaFoldDB" id="A0A4Q2KHP3"/>
<evidence type="ECO:0000313" key="3">
    <source>
        <dbReference type="Proteomes" id="UP000291269"/>
    </source>
</evidence>
<evidence type="ECO:0000256" key="1">
    <source>
        <dbReference type="SAM" id="Phobius"/>
    </source>
</evidence>
<dbReference type="Proteomes" id="UP000291269">
    <property type="component" value="Unassembled WGS sequence"/>
</dbReference>
<dbReference type="EMBL" id="SDOZ01000001">
    <property type="protein sequence ID" value="RXZ63797.1"/>
    <property type="molecule type" value="Genomic_DNA"/>
</dbReference>
<feature type="transmembrane region" description="Helical" evidence="1">
    <location>
        <begin position="12"/>
        <end position="31"/>
    </location>
</feature>
<dbReference type="RefSeq" id="WP_129222864.1">
    <property type="nucleotide sequence ID" value="NZ_SDOZ01000001.1"/>
</dbReference>
<keyword evidence="3" id="KW-1185">Reference proteome</keyword>
<proteinExistence type="predicted"/>
<evidence type="ECO:0000313" key="2">
    <source>
        <dbReference type="EMBL" id="RXZ63797.1"/>
    </source>
</evidence>
<comment type="caution">
    <text evidence="2">The sequence shown here is derived from an EMBL/GenBank/DDBJ whole genome shotgun (WGS) entry which is preliminary data.</text>
</comment>
<keyword evidence="1" id="KW-0812">Transmembrane</keyword>
<sequence>MANYSKSSGFARFWAVFMTILLAASIFFGIVTEGFKNWDASTWFKKDAEKGTVIDGDGNEMNGDTVYNMPSNMVFRPALRGATPATSVTIKAVIEPLDATNQLVNWTIAFADPASEWASGKTLSEYVTITDTNELTTTVTFKQAFGEQIIITVTSQDNPEYTDTCTVDCSQKLGSAYVTYAAGAGLEGDTIVTLNNATGTASNWAIFKAYLSKDGQKAASFTYNTTEVYTIEDTYTTTVSISPSAALLAEAKKINASAVSGSYDASAGITANTDFFAQLLGADFATVPNLYELGKVLDKKGVAQPFVVTVTTTSTYTEDVTDTYYLAYAASSIGKAVTGIQIEDGTIIF</sequence>
<organism evidence="2 3">
    <name type="scientific">Candidatus Borkfalkia ceftriaxoniphila</name>
    <dbReference type="NCBI Taxonomy" id="2508949"/>
    <lineage>
        <taxon>Bacteria</taxon>
        <taxon>Bacillati</taxon>
        <taxon>Bacillota</taxon>
        <taxon>Clostridia</taxon>
        <taxon>Christensenellales</taxon>
        <taxon>Christensenellaceae</taxon>
        <taxon>Candidatus Borkfalkia</taxon>
    </lineage>
</organism>